<name>A0ACB6VAU7_9ASCO</name>
<evidence type="ECO:0000313" key="1">
    <source>
        <dbReference type="EMBL" id="KAF5103044.1"/>
    </source>
</evidence>
<protein>
    <submittedName>
        <fullName evidence="1">Uncharacterized protein</fullName>
    </submittedName>
</protein>
<dbReference type="Proteomes" id="UP000744676">
    <property type="component" value="Unassembled WGS sequence"/>
</dbReference>
<dbReference type="EMBL" id="QVQA01000001">
    <property type="protein sequence ID" value="KAF5103044.1"/>
    <property type="molecule type" value="Genomic_DNA"/>
</dbReference>
<accession>A0ACB6VAU7</accession>
<comment type="caution">
    <text evidence="1">The sequence shown here is derived from an EMBL/GenBank/DDBJ whole genome shotgun (WGS) entry which is preliminary data.</text>
</comment>
<keyword evidence="2" id="KW-1185">Reference proteome</keyword>
<reference evidence="1 2" key="1">
    <citation type="journal article" date="2020" name="Front. Microbiol.">
        <title>Phenotypic and Genetic Characterization of the Cheese Ripening Yeast Geotrichum candidum.</title>
        <authorList>
            <person name="Perkins V."/>
            <person name="Vignola S."/>
            <person name="Lessard M.H."/>
            <person name="Plante P.L."/>
            <person name="Corbeil J."/>
            <person name="Dugat-Bony E."/>
            <person name="Frenette M."/>
            <person name="Labrie S."/>
        </authorList>
    </citation>
    <scope>NUCLEOTIDE SEQUENCE [LARGE SCALE GENOMIC DNA]</scope>
    <source>
        <strain evidence="1 2">LMA-1147</strain>
    </source>
</reference>
<evidence type="ECO:0000313" key="2">
    <source>
        <dbReference type="Proteomes" id="UP000744676"/>
    </source>
</evidence>
<organism evidence="1 2">
    <name type="scientific">Geotrichum galactomycetum</name>
    <dbReference type="NCBI Taxonomy" id="27317"/>
    <lineage>
        <taxon>Eukaryota</taxon>
        <taxon>Fungi</taxon>
        <taxon>Dikarya</taxon>
        <taxon>Ascomycota</taxon>
        <taxon>Saccharomycotina</taxon>
        <taxon>Dipodascomycetes</taxon>
        <taxon>Dipodascales</taxon>
        <taxon>Dipodascaceae</taxon>
        <taxon>Geotrichum</taxon>
    </lineage>
</organism>
<sequence>MPDSKMKNSAVAGSLSEGQQQQQHHQQLQPQQQPGQPPVKSGSVSGASSGTKVNQSVFIHKLYSMLEDDSIKHLISWTPTNDSFIISPGEEFSKVLSQYFKHTNPSSFVRQLNMYGFHKVNDTFHGTNSANASSEGSTATTNATSQWEFKHGAGSFKRGDVEALRAIKRRASRPSAVHRDNISLKPVSLSVPSTPPADYGTPPPAAGPSIGLQQPIPGHPHPQSYLPQHHTVPYYPPPDNNVDARLASLENSLWTLKSSHHTLVSKYNNLVDNCKRTQLESLQLVDSLVKNFSDSPKAKSEPSSNISFTNELAHLRTRLQMHNTALTSLIAEEQPHYLSQYNPQFSQQAYHPHPHHPHTKTEISFTSSSRERATSIFYDPLAPAPHPTSPRQQIEEKLIPTSAPLGSTVHLHRQSAPGGFYQGSPNNSTPSSPTPRHSELHPHYQPQHQPQPPQQQPQQQPPQQQPPSQSYSQPQSPKPSQYYAEAPPSPQGHLLSSHAPTRDQRPGSFPFVSSYHHQRQQFYGQGNTMGGSAGMIPSSNPYGGMAGTHAAGNGGFDATSGTNAQALGNALPTLSNASKLRAETMAPYRRHTSSELISNSSAVNGMLSISQQISMTTPPDTSSRHNSNASTNSVSSAKVAATTATASNTTSSSSPFTQVSPSKPAPTLTIEPPSSRQSSDGVSVPVGKDRSGGRSVMSLLNPTTQNQPSKEAVKKEDEETSHVRKEQSTEDEKLLEPERKRLKVV</sequence>
<proteinExistence type="predicted"/>
<gene>
    <name evidence="1" type="ORF">D0Z00_000022</name>
</gene>